<evidence type="ECO:0000256" key="9">
    <source>
        <dbReference type="ARBA" id="ARBA00022840"/>
    </source>
</evidence>
<dbReference type="CDD" id="cd07602">
    <property type="entry name" value="BAR_RhoGAP_OPHN1-like"/>
    <property type="match status" value="1"/>
</dbReference>
<dbReference type="SUPFAM" id="SSF50044">
    <property type="entry name" value="SH3-domain"/>
    <property type="match status" value="1"/>
</dbReference>
<keyword evidence="3 13" id="KW-0728">SH3 domain</keyword>
<name>A0A7R8XBY1_9CRUS</name>
<dbReference type="SUPFAM" id="SSF50729">
    <property type="entry name" value="PH domain-like"/>
    <property type="match status" value="1"/>
</dbReference>
<evidence type="ECO:0000256" key="16">
    <source>
        <dbReference type="SAM" id="MobiDB-lite"/>
    </source>
</evidence>
<dbReference type="EMBL" id="LR900984">
    <property type="protein sequence ID" value="CAD7247484.1"/>
    <property type="molecule type" value="Genomic_DNA"/>
</dbReference>
<dbReference type="SMART" id="SM00324">
    <property type="entry name" value="RhoGAP"/>
    <property type="match status" value="1"/>
</dbReference>
<keyword evidence="9 14" id="KW-0067">ATP-binding</keyword>
<dbReference type="OrthoDB" id="3183924at2759"/>
<dbReference type="GO" id="GO:0004715">
    <property type="term" value="F:non-membrane spanning protein tyrosine kinase activity"/>
    <property type="evidence" value="ECO:0007669"/>
    <property type="project" value="UniProtKB-EC"/>
</dbReference>
<keyword evidence="8" id="KW-0418">Kinase</keyword>
<dbReference type="InterPro" id="IPR036028">
    <property type="entry name" value="SH3-like_dom_sf"/>
</dbReference>
<evidence type="ECO:0000259" key="17">
    <source>
        <dbReference type="PROSITE" id="PS50002"/>
    </source>
</evidence>
<feature type="binding site" evidence="14">
    <location>
        <position position="249"/>
    </location>
    <ligand>
        <name>ATP</name>
        <dbReference type="ChEBI" id="CHEBI:30616"/>
    </ligand>
</feature>
<feature type="region of interest" description="Disordered" evidence="16">
    <location>
        <begin position="1"/>
        <end position="76"/>
    </location>
</feature>
<dbReference type="PROSITE" id="PS00107">
    <property type="entry name" value="PROTEIN_KINASE_ATP"/>
    <property type="match status" value="1"/>
</dbReference>
<dbReference type="PROSITE" id="PS50011">
    <property type="entry name" value="PROTEIN_KINASE_DOM"/>
    <property type="match status" value="1"/>
</dbReference>
<dbReference type="InterPro" id="IPR000198">
    <property type="entry name" value="RhoGAP_dom"/>
</dbReference>
<dbReference type="CDD" id="cd01249">
    <property type="entry name" value="BAR-PH_GRAF_family"/>
    <property type="match status" value="1"/>
</dbReference>
<dbReference type="FunFam" id="2.30.29.30:FF:000496">
    <property type="entry name" value="Rho GTPase-activating protein"/>
    <property type="match status" value="1"/>
</dbReference>
<dbReference type="GO" id="GO:0005524">
    <property type="term" value="F:ATP binding"/>
    <property type="evidence" value="ECO:0007669"/>
    <property type="project" value="UniProtKB-UniRule"/>
</dbReference>
<feature type="compositionally biased region" description="Low complexity" evidence="16">
    <location>
        <begin position="1151"/>
        <end position="1175"/>
    </location>
</feature>
<dbReference type="Pfam" id="PF00169">
    <property type="entry name" value="PH"/>
    <property type="match status" value="1"/>
</dbReference>
<dbReference type="Pfam" id="PF00620">
    <property type="entry name" value="RhoGAP"/>
    <property type="match status" value="1"/>
</dbReference>
<evidence type="ECO:0000256" key="13">
    <source>
        <dbReference type="PROSITE-ProRule" id="PRU00192"/>
    </source>
</evidence>
<dbReference type="Pfam" id="PF16746">
    <property type="entry name" value="BAR_3"/>
    <property type="match status" value="1"/>
</dbReference>
<keyword evidence="4" id="KW-0343">GTPase activation</keyword>
<dbReference type="Pfam" id="PF14604">
    <property type="entry name" value="SH3_9"/>
    <property type="match status" value="1"/>
</dbReference>
<evidence type="ECO:0000256" key="14">
    <source>
        <dbReference type="PROSITE-ProRule" id="PRU10141"/>
    </source>
</evidence>
<feature type="domain" description="SH3" evidence="17">
    <location>
        <begin position="1221"/>
        <end position="1280"/>
    </location>
</feature>
<dbReference type="InterPro" id="IPR047225">
    <property type="entry name" value="PH_GRAF"/>
</dbReference>
<dbReference type="CDD" id="cd11882">
    <property type="entry name" value="SH3_GRAF-like"/>
    <property type="match status" value="1"/>
</dbReference>
<dbReference type="InterPro" id="IPR017441">
    <property type="entry name" value="Protein_kinase_ATP_BS"/>
</dbReference>
<evidence type="ECO:0000256" key="3">
    <source>
        <dbReference type="ARBA" id="ARBA00022443"/>
    </source>
</evidence>
<dbReference type="PROSITE" id="PS50003">
    <property type="entry name" value="PH_DOMAIN"/>
    <property type="match status" value="1"/>
</dbReference>
<dbReference type="Pfam" id="PF00069">
    <property type="entry name" value="Pkinase"/>
    <property type="match status" value="1"/>
</dbReference>
<dbReference type="InterPro" id="IPR004148">
    <property type="entry name" value="BAR_dom"/>
</dbReference>
<evidence type="ECO:0000259" key="19">
    <source>
        <dbReference type="PROSITE" id="PS50011"/>
    </source>
</evidence>
<dbReference type="Gene3D" id="1.10.510.10">
    <property type="entry name" value="Transferase(Phosphotransferase) domain 1"/>
    <property type="match status" value="1"/>
</dbReference>
<evidence type="ECO:0000259" key="20">
    <source>
        <dbReference type="PROSITE" id="PS50238"/>
    </source>
</evidence>
<dbReference type="GO" id="GO:0046872">
    <property type="term" value="F:metal ion binding"/>
    <property type="evidence" value="ECO:0007669"/>
    <property type="project" value="UniProtKB-KW"/>
</dbReference>
<reference evidence="21" key="1">
    <citation type="submission" date="2020-11" db="EMBL/GenBank/DDBJ databases">
        <authorList>
            <person name="Tran Van P."/>
        </authorList>
    </citation>
    <scope>NUCLEOTIDE SEQUENCE</scope>
</reference>
<keyword evidence="15" id="KW-0175">Coiled coil</keyword>
<dbReference type="InterPro" id="IPR000719">
    <property type="entry name" value="Prot_kinase_dom"/>
</dbReference>
<dbReference type="GO" id="GO:0005634">
    <property type="term" value="C:nucleus"/>
    <property type="evidence" value="ECO:0007669"/>
    <property type="project" value="UniProtKB-SubCell"/>
</dbReference>
<dbReference type="InterPro" id="IPR047234">
    <property type="entry name" value="GRAF_fam"/>
</dbReference>
<evidence type="ECO:0000256" key="5">
    <source>
        <dbReference type="ARBA" id="ARBA00022679"/>
    </source>
</evidence>
<dbReference type="GO" id="GO:0007165">
    <property type="term" value="P:signal transduction"/>
    <property type="evidence" value="ECO:0007669"/>
    <property type="project" value="InterPro"/>
</dbReference>
<dbReference type="PANTHER" id="PTHR12552:SF1">
    <property type="entry name" value="RHO GTPASE-ACTIVATING PROTEIN GRAF"/>
    <property type="match status" value="1"/>
</dbReference>
<protein>
    <recommendedName>
        <fullName evidence="2">non-specific protein-tyrosine kinase</fullName>
        <ecNumber evidence="2">2.7.10.2</ecNumber>
    </recommendedName>
</protein>
<evidence type="ECO:0000256" key="1">
    <source>
        <dbReference type="ARBA" id="ARBA00004123"/>
    </source>
</evidence>
<keyword evidence="12" id="KW-0539">Nucleus</keyword>
<dbReference type="Gene3D" id="3.30.200.20">
    <property type="entry name" value="Phosphorylase Kinase, domain 1"/>
    <property type="match status" value="1"/>
</dbReference>
<evidence type="ECO:0000256" key="6">
    <source>
        <dbReference type="ARBA" id="ARBA00022723"/>
    </source>
</evidence>
<dbReference type="EC" id="2.7.10.2" evidence="2"/>
<dbReference type="SUPFAM" id="SSF48350">
    <property type="entry name" value="GTPase activation domain, GAP"/>
    <property type="match status" value="1"/>
</dbReference>
<evidence type="ECO:0000313" key="21">
    <source>
        <dbReference type="EMBL" id="CAD7247484.1"/>
    </source>
</evidence>
<dbReference type="InterPro" id="IPR011993">
    <property type="entry name" value="PH-like_dom_sf"/>
</dbReference>
<dbReference type="Gene3D" id="1.10.555.10">
    <property type="entry name" value="Rho GTPase activation protein"/>
    <property type="match status" value="1"/>
</dbReference>
<feature type="compositionally biased region" description="Polar residues" evidence="16">
    <location>
        <begin position="1177"/>
        <end position="1206"/>
    </location>
</feature>
<evidence type="ECO:0000256" key="2">
    <source>
        <dbReference type="ARBA" id="ARBA00011903"/>
    </source>
</evidence>
<dbReference type="InterPro" id="IPR008271">
    <property type="entry name" value="Ser/Thr_kinase_AS"/>
</dbReference>
<dbReference type="SMART" id="SM00220">
    <property type="entry name" value="S_TKc"/>
    <property type="match status" value="1"/>
</dbReference>
<dbReference type="SMART" id="SM00233">
    <property type="entry name" value="PH"/>
    <property type="match status" value="1"/>
</dbReference>
<feature type="region of interest" description="Disordered" evidence="16">
    <location>
        <begin position="1107"/>
        <end position="1208"/>
    </location>
</feature>
<proteinExistence type="predicted"/>
<dbReference type="GO" id="GO:0005737">
    <property type="term" value="C:cytoplasm"/>
    <property type="evidence" value="ECO:0007669"/>
    <property type="project" value="InterPro"/>
</dbReference>
<dbReference type="Gene3D" id="1.20.1270.60">
    <property type="entry name" value="Arfaptin homology (AH) domain/BAR domain"/>
    <property type="match status" value="2"/>
</dbReference>
<evidence type="ECO:0000256" key="10">
    <source>
        <dbReference type="ARBA" id="ARBA00022842"/>
    </source>
</evidence>
<evidence type="ECO:0000256" key="12">
    <source>
        <dbReference type="ARBA" id="ARBA00023242"/>
    </source>
</evidence>
<dbReference type="PROSITE" id="PS50238">
    <property type="entry name" value="RHOGAP"/>
    <property type="match status" value="1"/>
</dbReference>
<feature type="domain" description="PH" evidence="18">
    <location>
        <begin position="719"/>
        <end position="823"/>
    </location>
</feature>
<feature type="compositionally biased region" description="Polar residues" evidence="16">
    <location>
        <begin position="45"/>
        <end position="66"/>
    </location>
</feature>
<feature type="coiled-coil region" evidence="15">
    <location>
        <begin position="511"/>
        <end position="545"/>
    </location>
</feature>
<evidence type="ECO:0000313" key="22">
    <source>
        <dbReference type="Proteomes" id="UP000677054"/>
    </source>
</evidence>
<evidence type="ECO:0000259" key="18">
    <source>
        <dbReference type="PROSITE" id="PS50003"/>
    </source>
</evidence>
<dbReference type="GO" id="GO:0005096">
    <property type="term" value="F:GTPase activator activity"/>
    <property type="evidence" value="ECO:0007669"/>
    <property type="project" value="UniProtKB-KW"/>
</dbReference>
<dbReference type="Proteomes" id="UP000677054">
    <property type="component" value="Unassembled WGS sequence"/>
</dbReference>
<dbReference type="InterPro" id="IPR027267">
    <property type="entry name" value="AH/BAR_dom_sf"/>
</dbReference>
<keyword evidence="7 14" id="KW-0547">Nucleotide-binding</keyword>
<dbReference type="InterPro" id="IPR011009">
    <property type="entry name" value="Kinase-like_dom_sf"/>
</dbReference>
<feature type="domain" description="Protein kinase" evidence="19">
    <location>
        <begin position="220"/>
        <end position="507"/>
    </location>
</feature>
<dbReference type="SUPFAM" id="SSF103657">
    <property type="entry name" value="BAR/IMD domain-like"/>
    <property type="match status" value="1"/>
</dbReference>
<dbReference type="EMBL" id="CAJPEV010001467">
    <property type="protein sequence ID" value="CAG0892826.1"/>
    <property type="molecule type" value="Genomic_DNA"/>
</dbReference>
<dbReference type="SMART" id="SM00326">
    <property type="entry name" value="SH3"/>
    <property type="match status" value="1"/>
</dbReference>
<dbReference type="InterPro" id="IPR008936">
    <property type="entry name" value="Rho_GTPase_activation_prot"/>
</dbReference>
<evidence type="ECO:0000256" key="11">
    <source>
        <dbReference type="ARBA" id="ARBA00023137"/>
    </source>
</evidence>
<keyword evidence="5" id="KW-0808">Transferase</keyword>
<dbReference type="PROSITE" id="PS50002">
    <property type="entry name" value="SH3"/>
    <property type="match status" value="1"/>
</dbReference>
<feature type="region of interest" description="Disordered" evidence="16">
    <location>
        <begin position="127"/>
        <end position="149"/>
    </location>
</feature>
<dbReference type="PROSITE" id="PS00108">
    <property type="entry name" value="PROTEIN_KINASE_ST"/>
    <property type="match status" value="1"/>
</dbReference>
<evidence type="ECO:0000256" key="7">
    <source>
        <dbReference type="ARBA" id="ARBA00022741"/>
    </source>
</evidence>
<comment type="subcellular location">
    <subcellularLocation>
        <location evidence="1">Nucleus</location>
    </subcellularLocation>
</comment>
<organism evidence="21">
    <name type="scientific">Darwinula stevensoni</name>
    <dbReference type="NCBI Taxonomy" id="69355"/>
    <lineage>
        <taxon>Eukaryota</taxon>
        <taxon>Metazoa</taxon>
        <taxon>Ecdysozoa</taxon>
        <taxon>Arthropoda</taxon>
        <taxon>Crustacea</taxon>
        <taxon>Oligostraca</taxon>
        <taxon>Ostracoda</taxon>
        <taxon>Podocopa</taxon>
        <taxon>Podocopida</taxon>
        <taxon>Darwinulocopina</taxon>
        <taxon>Darwinuloidea</taxon>
        <taxon>Darwinulidae</taxon>
        <taxon>Darwinula</taxon>
    </lineage>
</organism>
<keyword evidence="10" id="KW-0460">Magnesium</keyword>
<dbReference type="PANTHER" id="PTHR12552">
    <property type="entry name" value="OLIGOPHRENIN 1"/>
    <property type="match status" value="1"/>
</dbReference>
<dbReference type="FunFam" id="3.30.200.20:FF:000115">
    <property type="entry name" value="Wee1-like kinase 2"/>
    <property type="match status" value="1"/>
</dbReference>
<evidence type="ECO:0000256" key="4">
    <source>
        <dbReference type="ARBA" id="ARBA00022468"/>
    </source>
</evidence>
<dbReference type="InterPro" id="IPR001452">
    <property type="entry name" value="SH3_domain"/>
</dbReference>
<feature type="domain" description="Rho-GAP" evidence="20">
    <location>
        <begin position="804"/>
        <end position="1001"/>
    </location>
</feature>
<keyword evidence="22" id="KW-1185">Reference proteome</keyword>
<sequence length="1280" mass="145487">MKDDMPAWKPVALAKKQLNFDSDDDMDHHSDGENTENQSDEGRASSLSIPRSSYGESFSPDSAFETSTEKGISDSPPYRRVKALHLFDVPQTPRSLLESCATSLSPGPLEKSPISRRLFQSNLENISEHTGPSTIPRLPHRNERPVANINPFSPYPALNVEGLASSKKRPWSVLEPEEGSTASPAVNLRGPKRLSLKDFHQSTKQLSLKESNIFRYHQEFLELEKIGTGEFGHVFKCLNRLDGCLYALKKSQKPVTGSSNERSALNEVYAHAVLGKHPHIVRYYSAWAENGHMIIQNEYCSGGSLAELIVKHREEKKPFTESELKQILSHVTQGLRYIHSMNLAHLDIKPGNIFLSHERGLDTSVEDFVNNGKEAEEQKVYKIGDLGHVTSITDIPDQVEEGDCRYLPKEILAEDFQYLTKADIFSLGLSIYEAASGSPLPKNGEKWQELRSGLLPYLSQYTKDFNDLLRVMVHPCPDERPSALEYLMEMGLLPLEYTDCLTDSPYFRENLHAHEKELERTSSAIKTLIKNVKDLLNAARNLSRAQRVLAQNLINFKFECIGNSQTDDEIIIANSLREFGRLINAIEEERDRMASSLERAHDQFIRPLEQFRKEHIGGAKADASVEMEQRYFCQASLEYVFLLQEVQERKKFEFVETLLGFMYGWLTFYHQGHEVAKDFKPYMTDLQTRENFNMTQAKAEQLKQRMLERQLDPGGLNKMYARQGYLYLMEKKAFATTWTKHYCQYQKENRVFTMIPYNQTTGKITSTETMVLKSCVRRQSDSIDKRFCFDITAEDKPGVVHTLQALSEDDRKLWLDAMDGKEPTYAHPSKASTPEETNLDEAGFAFVQKCIEILESRGKIGGSGKLEKLNLDDPTEWETKTITSALKTYFRNLPEPLMTFRHHNAFIVAAKQESVWHRVNDVHVLVHKLPKPHFDMLKILIEHLVRVGEKSEKNLMTVSNLGVCFGPTLLRPEEETMAAIMDIKFCNIVVEILIENFQQIFLTSPELVSDWDKDRDREREHVRHSMISMGLNPLQPSRSQPNVHAACQAAITHLPAPSSSPPNQHGHPIARHLSQSNLLNSQQTYATPTTHAVVASYHDGPRLAQIEGKSKAQGLYRSTDDGGGDSSSRRNVPYRSPPAYHHTHHRPFPYQQSSSSSSLFQSQQQPQPQQQPAQSGVLRQQSSPSHPSLYETRNNLPSKPLHQSSLPEGKMMVHYPPAYRSQELRVRTLYACVGENDSELTFEPNVIITNVRQSTEPGWLEGTLNGQRGLIPENYVEYLP</sequence>
<dbReference type="FunFam" id="2.30.30.40:FF:000055">
    <property type="entry name" value="rho GTPase-activating protein 26 isoform X1"/>
    <property type="match status" value="1"/>
</dbReference>
<dbReference type="Gene3D" id="2.30.30.40">
    <property type="entry name" value="SH3 Domains"/>
    <property type="match status" value="1"/>
</dbReference>
<dbReference type="Gene3D" id="2.30.29.30">
    <property type="entry name" value="Pleckstrin-homology domain (PH domain)/Phosphotyrosine-binding domain (PTB)"/>
    <property type="match status" value="1"/>
</dbReference>
<dbReference type="AlphaFoldDB" id="A0A7R8XBY1"/>
<gene>
    <name evidence="21" type="ORF">DSTB1V02_LOCUS7315</name>
</gene>
<dbReference type="SUPFAM" id="SSF56112">
    <property type="entry name" value="Protein kinase-like (PK-like)"/>
    <property type="match status" value="1"/>
</dbReference>
<evidence type="ECO:0000256" key="8">
    <source>
        <dbReference type="ARBA" id="ARBA00022777"/>
    </source>
</evidence>
<keyword evidence="11" id="KW-0829">Tyrosine-protein kinase</keyword>
<keyword evidence="6" id="KW-0479">Metal-binding</keyword>
<dbReference type="InterPro" id="IPR001849">
    <property type="entry name" value="PH_domain"/>
</dbReference>
<accession>A0A7R8XBY1</accession>
<evidence type="ECO:0000256" key="15">
    <source>
        <dbReference type="SAM" id="Coils"/>
    </source>
</evidence>